<keyword evidence="12" id="KW-0961">Cell wall biogenesis/degradation</keyword>
<evidence type="ECO:0000256" key="13">
    <source>
        <dbReference type="SAM" id="Phobius"/>
    </source>
</evidence>
<feature type="transmembrane region" description="Helical" evidence="13">
    <location>
        <begin position="55"/>
        <end position="75"/>
    </location>
</feature>
<dbReference type="InterPro" id="IPR001460">
    <property type="entry name" value="PCN-bd_Tpept"/>
</dbReference>
<dbReference type="FunFam" id="3.40.710.10:FF:000024">
    <property type="entry name" value="Penicillin-binding protein 2"/>
    <property type="match status" value="1"/>
</dbReference>
<comment type="subcellular location">
    <subcellularLocation>
        <location evidence="2">Cell membrane</location>
    </subcellularLocation>
    <subcellularLocation>
        <location evidence="1">Membrane</location>
        <topology evidence="1">Single-pass membrane protein</topology>
    </subcellularLocation>
</comment>
<sequence>MRLRPKADPFALTGEPKSYFLRPHLKGRWFEMDAMSQESGIKAEPLGLLAAPKKINYWLAVLAAGILILGLRAAYLQVFLGAHFYEVAEGNRLRLRDIKAARGIIYDRYRQPLVKNIPNFYLAVIPVDLPKIDDSAYPELIKELASIAAKTEEEITQFLSGQPAFSYQPAVVAENMSQEKAILTEILSSRFPGVILQIADSRYYLAPPAQTSFSHILGYEGKIEKNKLDDYLARGYSLDDQVGKAGVEFFYEKELKGINGREQVEVDATGKTKEVLASQKSVAGRNLVLTIDAGLQKQAEASLRRNLAGNGKKKGAVVALDPGSGEVLALVSLPAFDNNLFSFGISQADFSNLINDPAQPLFNRAISGEYPSGSTFKMIVGAAALQEGLINENTSFESIGGIQVDRWFFPDWKAGGHGWTSINKALAESINTFFYVIGGGLDDFTGLGVEKIKEYAQRFGLNQTLGIDLPNEAAGFLPSKDWKEKTKKENWYIGDTYHFAIGQGDLLVTPLQVAGWTAVFANGGTLYRPHLVKEILDKDNNLVEEIIRRQILNRDFISQKNLKIINQGLRQAVVSGSAKGLGSLPIEVAAKTGTAQGQQGKEPHAWITAFAPYENPQLVITVLIEEGGEGSSVALPVARDLIGWWMANR</sequence>
<dbReference type="Gene3D" id="3.90.1310.10">
    <property type="entry name" value="Penicillin-binding protein 2a (Domain 2)"/>
    <property type="match status" value="1"/>
</dbReference>
<keyword evidence="8" id="KW-0133">Cell shape</keyword>
<dbReference type="InterPro" id="IPR017790">
    <property type="entry name" value="Penicillin-binding_protein_2"/>
</dbReference>
<evidence type="ECO:0000256" key="3">
    <source>
        <dbReference type="ARBA" id="ARBA00022475"/>
    </source>
</evidence>
<dbReference type="Proteomes" id="UP000178432">
    <property type="component" value="Unassembled WGS sequence"/>
</dbReference>
<comment type="caution">
    <text evidence="16">The sequence shown here is derived from an EMBL/GenBank/DDBJ whole genome shotgun (WGS) entry which is preliminary data.</text>
</comment>
<evidence type="ECO:0000256" key="1">
    <source>
        <dbReference type="ARBA" id="ARBA00004167"/>
    </source>
</evidence>
<dbReference type="AlphaFoldDB" id="A0A1G1Y2C0"/>
<evidence type="ECO:0000313" key="17">
    <source>
        <dbReference type="Proteomes" id="UP000178432"/>
    </source>
</evidence>
<evidence type="ECO:0000259" key="15">
    <source>
        <dbReference type="Pfam" id="PF03717"/>
    </source>
</evidence>
<keyword evidence="9" id="KW-0573">Peptidoglycan synthesis</keyword>
<dbReference type="GO" id="GO:0009002">
    <property type="term" value="F:serine-type D-Ala-D-Ala carboxypeptidase activity"/>
    <property type="evidence" value="ECO:0007669"/>
    <property type="project" value="InterPro"/>
</dbReference>
<dbReference type="Gene3D" id="3.30.1390.30">
    <property type="entry name" value="Penicillin-binding protein 2a, domain 3"/>
    <property type="match status" value="1"/>
</dbReference>
<evidence type="ECO:0000256" key="7">
    <source>
        <dbReference type="ARBA" id="ARBA00022801"/>
    </source>
</evidence>
<evidence type="ECO:0000259" key="14">
    <source>
        <dbReference type="Pfam" id="PF00905"/>
    </source>
</evidence>
<keyword evidence="5" id="KW-0645">Protease</keyword>
<keyword evidence="10 13" id="KW-1133">Transmembrane helix</keyword>
<organism evidence="16 17">
    <name type="scientific">Candidatus Buchananbacteria bacterium RIFCSPHIGHO2_01_FULL_46_12</name>
    <dbReference type="NCBI Taxonomy" id="1797536"/>
    <lineage>
        <taxon>Bacteria</taxon>
        <taxon>Candidatus Buchananiibacteriota</taxon>
    </lineage>
</organism>
<dbReference type="InterPro" id="IPR050515">
    <property type="entry name" value="Beta-lactam/transpept"/>
</dbReference>
<dbReference type="GO" id="GO:0005886">
    <property type="term" value="C:plasma membrane"/>
    <property type="evidence" value="ECO:0007669"/>
    <property type="project" value="UniProtKB-SubCell"/>
</dbReference>
<keyword evidence="6 13" id="KW-0812">Transmembrane</keyword>
<dbReference type="Pfam" id="PF00905">
    <property type="entry name" value="Transpeptidase"/>
    <property type="match status" value="1"/>
</dbReference>
<evidence type="ECO:0000256" key="9">
    <source>
        <dbReference type="ARBA" id="ARBA00022984"/>
    </source>
</evidence>
<evidence type="ECO:0000256" key="6">
    <source>
        <dbReference type="ARBA" id="ARBA00022692"/>
    </source>
</evidence>
<evidence type="ECO:0000256" key="8">
    <source>
        <dbReference type="ARBA" id="ARBA00022960"/>
    </source>
</evidence>
<dbReference type="EMBL" id="MHIF01000068">
    <property type="protein sequence ID" value="OGY45966.1"/>
    <property type="molecule type" value="Genomic_DNA"/>
</dbReference>
<dbReference type="GO" id="GO:0071555">
    <property type="term" value="P:cell wall organization"/>
    <property type="evidence" value="ECO:0007669"/>
    <property type="project" value="UniProtKB-KW"/>
</dbReference>
<reference evidence="16 17" key="1">
    <citation type="journal article" date="2016" name="Nat. Commun.">
        <title>Thousands of microbial genomes shed light on interconnected biogeochemical processes in an aquifer system.</title>
        <authorList>
            <person name="Anantharaman K."/>
            <person name="Brown C.T."/>
            <person name="Hug L.A."/>
            <person name="Sharon I."/>
            <person name="Castelle C.J."/>
            <person name="Probst A.J."/>
            <person name="Thomas B.C."/>
            <person name="Singh A."/>
            <person name="Wilkins M.J."/>
            <person name="Karaoz U."/>
            <person name="Brodie E.L."/>
            <person name="Williams K.H."/>
            <person name="Hubbard S.S."/>
            <person name="Banfield J.F."/>
        </authorList>
    </citation>
    <scope>NUCLEOTIDE SEQUENCE [LARGE SCALE GENOMIC DNA]</scope>
</reference>
<dbReference type="InterPro" id="IPR005311">
    <property type="entry name" value="PBP_dimer"/>
</dbReference>
<proteinExistence type="predicted"/>
<evidence type="ECO:0000256" key="2">
    <source>
        <dbReference type="ARBA" id="ARBA00004236"/>
    </source>
</evidence>
<feature type="domain" description="Penicillin-binding protein dimerisation" evidence="15">
    <location>
        <begin position="98"/>
        <end position="274"/>
    </location>
</feature>
<dbReference type="GO" id="GO:0006508">
    <property type="term" value="P:proteolysis"/>
    <property type="evidence" value="ECO:0007669"/>
    <property type="project" value="UniProtKB-KW"/>
</dbReference>
<keyword evidence="3" id="KW-1003">Cell membrane</keyword>
<dbReference type="SUPFAM" id="SSF56519">
    <property type="entry name" value="Penicillin binding protein dimerisation domain"/>
    <property type="match status" value="1"/>
</dbReference>
<dbReference type="InterPro" id="IPR036138">
    <property type="entry name" value="PBP_dimer_sf"/>
</dbReference>
<dbReference type="GO" id="GO:0071972">
    <property type="term" value="F:peptidoglycan L,D-transpeptidase activity"/>
    <property type="evidence" value="ECO:0007669"/>
    <property type="project" value="TreeGrafter"/>
</dbReference>
<dbReference type="PANTHER" id="PTHR30627:SF2">
    <property type="entry name" value="PEPTIDOGLYCAN D,D-TRANSPEPTIDASE MRDA"/>
    <property type="match status" value="1"/>
</dbReference>
<accession>A0A1G1Y2C0</accession>
<dbReference type="GO" id="GO:0008658">
    <property type="term" value="F:penicillin binding"/>
    <property type="evidence" value="ECO:0007669"/>
    <property type="project" value="InterPro"/>
</dbReference>
<dbReference type="NCBIfam" id="TIGR03423">
    <property type="entry name" value="pbp2_mrdA"/>
    <property type="match status" value="1"/>
</dbReference>
<dbReference type="GO" id="GO:0008360">
    <property type="term" value="P:regulation of cell shape"/>
    <property type="evidence" value="ECO:0007669"/>
    <property type="project" value="UniProtKB-KW"/>
</dbReference>
<evidence type="ECO:0000313" key="16">
    <source>
        <dbReference type="EMBL" id="OGY45966.1"/>
    </source>
</evidence>
<dbReference type="Pfam" id="PF03717">
    <property type="entry name" value="PBP_dimer"/>
    <property type="match status" value="1"/>
</dbReference>
<evidence type="ECO:0000256" key="10">
    <source>
        <dbReference type="ARBA" id="ARBA00022989"/>
    </source>
</evidence>
<keyword evidence="4" id="KW-0997">Cell inner membrane</keyword>
<gene>
    <name evidence="16" type="ORF">A2663_04585</name>
</gene>
<evidence type="ECO:0000256" key="5">
    <source>
        <dbReference type="ARBA" id="ARBA00022670"/>
    </source>
</evidence>
<dbReference type="InterPro" id="IPR012338">
    <property type="entry name" value="Beta-lactam/transpept-like"/>
</dbReference>
<feature type="domain" description="Penicillin-binding protein transpeptidase" evidence="14">
    <location>
        <begin position="315"/>
        <end position="642"/>
    </location>
</feature>
<name>A0A1G1Y2C0_9BACT</name>
<dbReference type="GO" id="GO:0009252">
    <property type="term" value="P:peptidoglycan biosynthetic process"/>
    <property type="evidence" value="ECO:0007669"/>
    <property type="project" value="UniProtKB-KW"/>
</dbReference>
<evidence type="ECO:0000256" key="4">
    <source>
        <dbReference type="ARBA" id="ARBA00022519"/>
    </source>
</evidence>
<dbReference type="SUPFAM" id="SSF56601">
    <property type="entry name" value="beta-lactamase/transpeptidase-like"/>
    <property type="match status" value="1"/>
</dbReference>
<evidence type="ECO:0000256" key="11">
    <source>
        <dbReference type="ARBA" id="ARBA00023136"/>
    </source>
</evidence>
<dbReference type="PANTHER" id="PTHR30627">
    <property type="entry name" value="PEPTIDOGLYCAN D,D-TRANSPEPTIDASE"/>
    <property type="match status" value="1"/>
</dbReference>
<protein>
    <submittedName>
        <fullName evidence="16">Penicillin-binding protein 2</fullName>
    </submittedName>
</protein>
<dbReference type="Gene3D" id="3.40.710.10">
    <property type="entry name" value="DD-peptidase/beta-lactamase superfamily"/>
    <property type="match status" value="1"/>
</dbReference>
<keyword evidence="7" id="KW-0378">Hydrolase</keyword>
<evidence type="ECO:0000256" key="12">
    <source>
        <dbReference type="ARBA" id="ARBA00023316"/>
    </source>
</evidence>
<keyword evidence="11 13" id="KW-0472">Membrane</keyword>